<dbReference type="AlphaFoldDB" id="A0A6A6ZAK4"/>
<proteinExistence type="predicted"/>
<organism evidence="3">
    <name type="scientific">Mytilinidion resinicola</name>
    <dbReference type="NCBI Taxonomy" id="574789"/>
    <lineage>
        <taxon>Eukaryota</taxon>
        <taxon>Fungi</taxon>
        <taxon>Dikarya</taxon>
        <taxon>Ascomycota</taxon>
        <taxon>Pezizomycotina</taxon>
        <taxon>Dothideomycetes</taxon>
        <taxon>Pleosporomycetidae</taxon>
        <taxon>Mytilinidiales</taxon>
        <taxon>Mytilinidiaceae</taxon>
        <taxon>Mytilinidion</taxon>
    </lineage>
</organism>
<evidence type="ECO:0008006" key="6">
    <source>
        <dbReference type="Google" id="ProtNLM"/>
    </source>
</evidence>
<feature type="compositionally biased region" description="Pro residues" evidence="1">
    <location>
        <begin position="253"/>
        <end position="264"/>
    </location>
</feature>
<feature type="transmembrane region" description="Helical" evidence="2">
    <location>
        <begin position="91"/>
        <end position="114"/>
    </location>
</feature>
<gene>
    <name evidence="3 5" type="ORF">BDZ99DRAFT_431170</name>
</gene>
<dbReference type="Proteomes" id="UP000504636">
    <property type="component" value="Unplaced"/>
</dbReference>
<evidence type="ECO:0000313" key="3">
    <source>
        <dbReference type="EMBL" id="KAF2817237.1"/>
    </source>
</evidence>
<keyword evidence="2" id="KW-1133">Transmembrane helix</keyword>
<keyword evidence="4" id="KW-1185">Reference proteome</keyword>
<keyword evidence="2" id="KW-0472">Membrane</keyword>
<evidence type="ECO:0000256" key="2">
    <source>
        <dbReference type="SAM" id="Phobius"/>
    </source>
</evidence>
<accession>A0A6A6ZAK4</accession>
<evidence type="ECO:0000256" key="1">
    <source>
        <dbReference type="SAM" id="MobiDB-lite"/>
    </source>
</evidence>
<feature type="region of interest" description="Disordered" evidence="1">
    <location>
        <begin position="239"/>
        <end position="266"/>
    </location>
</feature>
<reference evidence="5" key="2">
    <citation type="submission" date="2020-04" db="EMBL/GenBank/DDBJ databases">
        <authorList>
            <consortium name="NCBI Genome Project"/>
        </authorList>
    </citation>
    <scope>NUCLEOTIDE SEQUENCE</scope>
    <source>
        <strain evidence="5">CBS 304.34</strain>
    </source>
</reference>
<dbReference type="GeneID" id="54458168"/>
<dbReference type="EMBL" id="MU003692">
    <property type="protein sequence ID" value="KAF2817237.1"/>
    <property type="molecule type" value="Genomic_DNA"/>
</dbReference>
<sequence length="575" mass="63769">MPPSRLPTCRLIPHTPPSRCCNPSSRPPTPRQFSHNSQLLLVVSPASPRPQLPFLYPSSRRLHPRTRNGQWQLNRLLTTERKKYIKDTAKLSVKFSIIFFAISSLGTIASLAILSEQQERAFPSPPEWSLITKYYFRNGRWEEVAENNQSGVPDWVKTYFQFMGALDRLEDTSKDGAGLTEQEEGGIIVPGVGKAGFDITGKSEEWRQGYYEVLIGMGRAAEHIDGWVVEKTTKRGHKLAWPPEHIKTASNPKPRPPPPRAPDPPLEENCELISKPPETYYLKILTTPGFTSHQRLTAALSYADWLAFKGLNESAEEMYQWGLDIACAGLPDPTNVVNGKTGVIFASAPSVTPNVVLAATTMATHYATTGDVATALPIFLSVLRARRAAPPAPIAPPPPEVESSIWNSIRQFVETPSYPALPPTGDEPLVRSPSDVCEEATLMNFISEILFATASSDAQRSAGLSWAREAVQTAKSYTPSEPVDQKARRKCMECEEAGLDNWSKMMGRLVKDAKAKAEKSPGWKGWIGLGGKSDEVEKLESEEKDVLRRLEKVSDLIMKEKYEEADRAAARMFVI</sequence>
<dbReference type="OrthoDB" id="5408102at2759"/>
<evidence type="ECO:0000313" key="5">
    <source>
        <dbReference type="RefSeq" id="XP_033584201.1"/>
    </source>
</evidence>
<dbReference type="RefSeq" id="XP_033584201.1">
    <property type="nucleotide sequence ID" value="XM_033717275.1"/>
</dbReference>
<name>A0A6A6ZAK4_9PEZI</name>
<reference evidence="5" key="3">
    <citation type="submission" date="2025-04" db="UniProtKB">
        <authorList>
            <consortium name="RefSeq"/>
        </authorList>
    </citation>
    <scope>IDENTIFICATION</scope>
    <source>
        <strain evidence="5">CBS 304.34</strain>
    </source>
</reference>
<evidence type="ECO:0000313" key="4">
    <source>
        <dbReference type="Proteomes" id="UP000504636"/>
    </source>
</evidence>
<reference evidence="3 5" key="1">
    <citation type="journal article" date="2020" name="Stud. Mycol.">
        <title>101 Dothideomycetes genomes: a test case for predicting lifestyles and emergence of pathogens.</title>
        <authorList>
            <person name="Haridas S."/>
            <person name="Albert R."/>
            <person name="Binder M."/>
            <person name="Bloem J."/>
            <person name="Labutti K."/>
            <person name="Salamov A."/>
            <person name="Andreopoulos B."/>
            <person name="Baker S."/>
            <person name="Barry K."/>
            <person name="Bills G."/>
            <person name="Bluhm B."/>
            <person name="Cannon C."/>
            <person name="Castanera R."/>
            <person name="Culley D."/>
            <person name="Daum C."/>
            <person name="Ezra D."/>
            <person name="Gonzalez J."/>
            <person name="Henrissat B."/>
            <person name="Kuo A."/>
            <person name="Liang C."/>
            <person name="Lipzen A."/>
            <person name="Lutzoni F."/>
            <person name="Magnuson J."/>
            <person name="Mondo S."/>
            <person name="Nolan M."/>
            <person name="Ohm R."/>
            <person name="Pangilinan J."/>
            <person name="Park H.-J."/>
            <person name="Ramirez L."/>
            <person name="Alfaro M."/>
            <person name="Sun H."/>
            <person name="Tritt A."/>
            <person name="Yoshinaga Y."/>
            <person name="Zwiers L.-H."/>
            <person name="Turgeon B."/>
            <person name="Goodwin S."/>
            <person name="Spatafora J."/>
            <person name="Crous P."/>
            <person name="Grigoriev I."/>
        </authorList>
    </citation>
    <scope>NUCLEOTIDE SEQUENCE</scope>
    <source>
        <strain evidence="3 5">CBS 304.34</strain>
    </source>
</reference>
<protein>
    <recommendedName>
        <fullName evidence="6">MFS maltose permease</fullName>
    </recommendedName>
</protein>
<keyword evidence="2" id="KW-0812">Transmembrane</keyword>